<dbReference type="NCBIfam" id="TIGR03696">
    <property type="entry name" value="Rhs_assc_core"/>
    <property type="match status" value="1"/>
</dbReference>
<evidence type="ECO:0000313" key="2">
    <source>
        <dbReference type="Proteomes" id="UP000464661"/>
    </source>
</evidence>
<dbReference type="Gene3D" id="2.180.10.10">
    <property type="entry name" value="RHS repeat-associated core"/>
    <property type="match status" value="1"/>
</dbReference>
<name>A0A7U6M372_PSEPU</name>
<dbReference type="InterPro" id="IPR022385">
    <property type="entry name" value="Rhs_assc_core"/>
</dbReference>
<evidence type="ECO:0008006" key="3">
    <source>
        <dbReference type="Google" id="ProtNLM"/>
    </source>
</evidence>
<accession>A0A7U6M372</accession>
<proteinExistence type="predicted"/>
<gene>
    <name evidence="1" type="ORF">PPTS312_30580</name>
</gene>
<dbReference type="SUPFAM" id="SSF56399">
    <property type="entry name" value="ADP-ribosylation"/>
    <property type="match status" value="1"/>
</dbReference>
<organism evidence="1 2">
    <name type="scientific">Pseudomonas putida</name>
    <name type="common">Arthrobacter siderocapsulatus</name>
    <dbReference type="NCBI Taxonomy" id="303"/>
    <lineage>
        <taxon>Bacteria</taxon>
        <taxon>Pseudomonadati</taxon>
        <taxon>Pseudomonadota</taxon>
        <taxon>Gammaproteobacteria</taxon>
        <taxon>Pseudomonadales</taxon>
        <taxon>Pseudomonadaceae</taxon>
        <taxon>Pseudomonas</taxon>
    </lineage>
</organism>
<reference evidence="1 2" key="1">
    <citation type="submission" date="2020-01" db="EMBL/GenBank/DDBJ databases">
        <title>Complete Genome Sequence of Pseudomonas putida Strain TS312, Harboring the HdtS type N-acyl-homoserine Lactone Synthase, Isolated from a Paper Mill.</title>
        <authorList>
            <person name="Hosoe A."/>
            <person name="Suenaga T."/>
            <person name="Sugi T."/>
            <person name="Izumi T."/>
            <person name="Nagai N."/>
            <person name="Terada A."/>
        </authorList>
    </citation>
    <scope>NUCLEOTIDE SEQUENCE [LARGE SCALE GENOMIC DNA]</scope>
    <source>
        <strain evidence="1 2">TS312</strain>
    </source>
</reference>
<dbReference type="EMBL" id="AP022324">
    <property type="protein sequence ID" value="BBU45143.1"/>
    <property type="molecule type" value="Genomic_DNA"/>
</dbReference>
<evidence type="ECO:0000313" key="1">
    <source>
        <dbReference type="EMBL" id="BBU45143.1"/>
    </source>
</evidence>
<sequence>MPTSLQYTVYGHDGCDQFARVLRFSGQRKESATGYYLLGNGYRAFNPVLMRFHSPDSLSPMGAGGLNCYAYCGGDPVNNTDPTGHIRLPSIRLKAGNAKGGYSFNPDFKTSTLERRVVSPSTVATVNALGRGYGSQIEPIINAPVWTDPEKLLVQGTTLKVSSNYGENLKRAAGLSVHSAATPIGSQSDLMEALNLLAPLNDKMQAAETHFPRVSWLHDPKRIVPAVRRPHTAG</sequence>
<dbReference type="AlphaFoldDB" id="A0A7U6M372"/>
<protein>
    <recommendedName>
        <fullName evidence="3">RHS repeat-associated core domain-containing protein</fullName>
    </recommendedName>
</protein>
<dbReference type="Proteomes" id="UP000464661">
    <property type="component" value="Chromosome"/>
</dbReference>
<dbReference type="RefSeq" id="WP_080587326.1">
    <property type="nucleotide sequence ID" value="NZ_AP022324.1"/>
</dbReference>